<gene>
    <name evidence="1" type="ORF">STAS_29562</name>
</gene>
<dbReference type="EMBL" id="BKCP01010181">
    <property type="protein sequence ID" value="GER52130.1"/>
    <property type="molecule type" value="Genomic_DNA"/>
</dbReference>
<dbReference type="Proteomes" id="UP000325081">
    <property type="component" value="Unassembled WGS sequence"/>
</dbReference>
<sequence>MAAILVRTMEDISSGGNCFSSPLWETTIMGLSVGSGTTLKGHSFMSACTEASLYRLPINRLASAYRPTRKIGEKSCSPKDCVCGIHAGLVNGGFANETLAVGKSDIGWRGAISLIIGYDLDAVVVPHVHA</sequence>
<name>A0A5A7R4A4_STRAF</name>
<comment type="caution">
    <text evidence="1">The sequence shown here is derived from an EMBL/GenBank/DDBJ whole genome shotgun (WGS) entry which is preliminary data.</text>
</comment>
<organism evidence="1 2">
    <name type="scientific">Striga asiatica</name>
    <name type="common">Asiatic witchweed</name>
    <name type="synonym">Buchnera asiatica</name>
    <dbReference type="NCBI Taxonomy" id="4170"/>
    <lineage>
        <taxon>Eukaryota</taxon>
        <taxon>Viridiplantae</taxon>
        <taxon>Streptophyta</taxon>
        <taxon>Embryophyta</taxon>
        <taxon>Tracheophyta</taxon>
        <taxon>Spermatophyta</taxon>
        <taxon>Magnoliopsida</taxon>
        <taxon>eudicotyledons</taxon>
        <taxon>Gunneridae</taxon>
        <taxon>Pentapetalae</taxon>
        <taxon>asterids</taxon>
        <taxon>lamiids</taxon>
        <taxon>Lamiales</taxon>
        <taxon>Orobanchaceae</taxon>
        <taxon>Buchnereae</taxon>
        <taxon>Striga</taxon>
    </lineage>
</organism>
<evidence type="ECO:0000313" key="2">
    <source>
        <dbReference type="Proteomes" id="UP000325081"/>
    </source>
</evidence>
<protein>
    <submittedName>
        <fullName evidence="1">NAD-specific glutamate dehydrogenase</fullName>
    </submittedName>
</protein>
<reference evidence="2" key="1">
    <citation type="journal article" date="2019" name="Curr. Biol.">
        <title>Genome Sequence of Striga asiatica Provides Insight into the Evolution of Plant Parasitism.</title>
        <authorList>
            <person name="Yoshida S."/>
            <person name="Kim S."/>
            <person name="Wafula E.K."/>
            <person name="Tanskanen J."/>
            <person name="Kim Y.M."/>
            <person name="Honaas L."/>
            <person name="Yang Z."/>
            <person name="Spallek T."/>
            <person name="Conn C.E."/>
            <person name="Ichihashi Y."/>
            <person name="Cheong K."/>
            <person name="Cui S."/>
            <person name="Der J.P."/>
            <person name="Gundlach H."/>
            <person name="Jiao Y."/>
            <person name="Hori C."/>
            <person name="Ishida J.K."/>
            <person name="Kasahara H."/>
            <person name="Kiba T."/>
            <person name="Kim M.S."/>
            <person name="Koo N."/>
            <person name="Laohavisit A."/>
            <person name="Lee Y.H."/>
            <person name="Lumba S."/>
            <person name="McCourt P."/>
            <person name="Mortimer J.C."/>
            <person name="Mutuku J.M."/>
            <person name="Nomura T."/>
            <person name="Sasaki-Sekimoto Y."/>
            <person name="Seto Y."/>
            <person name="Wang Y."/>
            <person name="Wakatake T."/>
            <person name="Sakakibara H."/>
            <person name="Demura T."/>
            <person name="Yamaguchi S."/>
            <person name="Yoneyama K."/>
            <person name="Manabe R.I."/>
            <person name="Nelson D.C."/>
            <person name="Schulman A.H."/>
            <person name="Timko M.P."/>
            <person name="dePamphilis C.W."/>
            <person name="Choi D."/>
            <person name="Shirasu K."/>
        </authorList>
    </citation>
    <scope>NUCLEOTIDE SEQUENCE [LARGE SCALE GENOMIC DNA]</scope>
    <source>
        <strain evidence="2">cv. UVA1</strain>
    </source>
</reference>
<proteinExistence type="predicted"/>
<evidence type="ECO:0000313" key="1">
    <source>
        <dbReference type="EMBL" id="GER52130.1"/>
    </source>
</evidence>
<dbReference type="AlphaFoldDB" id="A0A5A7R4A4"/>
<accession>A0A5A7R4A4</accession>
<keyword evidence="2" id="KW-1185">Reference proteome</keyword>